<feature type="compositionally biased region" description="Basic and acidic residues" evidence="1">
    <location>
        <begin position="277"/>
        <end position="305"/>
    </location>
</feature>
<dbReference type="Proteomes" id="UP000263993">
    <property type="component" value="Unassembled WGS sequence"/>
</dbReference>
<keyword evidence="3" id="KW-1185">Reference proteome</keyword>
<dbReference type="OrthoDB" id="8455292at2"/>
<accession>A0A371B3R8</accession>
<evidence type="ECO:0000313" key="3">
    <source>
        <dbReference type="Proteomes" id="UP000263993"/>
    </source>
</evidence>
<name>A0A371B3R8_9BRAD</name>
<feature type="region of interest" description="Disordered" evidence="1">
    <location>
        <begin position="272"/>
        <end position="314"/>
    </location>
</feature>
<organism evidence="2 3">
    <name type="scientific">Undibacter mobilis</name>
    <dbReference type="NCBI Taxonomy" id="2292256"/>
    <lineage>
        <taxon>Bacteria</taxon>
        <taxon>Pseudomonadati</taxon>
        <taxon>Pseudomonadota</taxon>
        <taxon>Alphaproteobacteria</taxon>
        <taxon>Hyphomicrobiales</taxon>
        <taxon>Nitrobacteraceae</taxon>
        <taxon>Undibacter</taxon>
    </lineage>
</organism>
<proteinExistence type="predicted"/>
<evidence type="ECO:0000256" key="1">
    <source>
        <dbReference type="SAM" id="MobiDB-lite"/>
    </source>
</evidence>
<dbReference type="AlphaFoldDB" id="A0A371B3R8"/>
<dbReference type="RefSeq" id="WP_115518297.1">
    <property type="nucleotide sequence ID" value="NZ_QRGO01000002.1"/>
</dbReference>
<gene>
    <name evidence="2" type="ORF">DXH78_16410</name>
</gene>
<reference evidence="3" key="1">
    <citation type="submission" date="2018-08" db="EMBL/GenBank/DDBJ databases">
        <authorList>
            <person name="Kim S.-J."/>
            <person name="Jung G.-Y."/>
        </authorList>
    </citation>
    <scope>NUCLEOTIDE SEQUENCE [LARGE SCALE GENOMIC DNA]</scope>
    <source>
        <strain evidence="3">GY_H</strain>
    </source>
</reference>
<protein>
    <submittedName>
        <fullName evidence="2">DUF2336 domain-containing protein</fullName>
    </submittedName>
</protein>
<dbReference type="EMBL" id="QRGO01000002">
    <property type="protein sequence ID" value="RDV02174.1"/>
    <property type="molecule type" value="Genomic_DNA"/>
</dbReference>
<evidence type="ECO:0000313" key="2">
    <source>
        <dbReference type="EMBL" id="RDV02174.1"/>
    </source>
</evidence>
<comment type="caution">
    <text evidence="2">The sequence shown here is derived from an EMBL/GenBank/DDBJ whole genome shotgun (WGS) entry which is preliminary data.</text>
</comment>
<sequence length="314" mass="33745">MIKPPSISPIDGLVDLACRDGVDVRPTLLRVLTDLYVQKPVHSADETTQYVELALGLIDTVDSATKAAVAASLSHYPAAPTAVLAKLGLADNAPAAHAPLPEIAFVPETAAPPLVPAPEPVAAEPVAIGTLTDVFFDAPAADRRLILANLDIVADPAALVSPASNDTAERLEQAAFKREPATFARVIENALGVNRDLAHRITEDSSGEPIVIMARALGIKAAVLQRILLFLNPAIGRSVERVFDLAMLHDEISLATACHMVTLWRHDAPAAQAQQKARHEPVYQEDARTVRRPSGRENRRTDTRESTMPYKATR</sequence>